<dbReference type="OMA" id="LMFLPPM"/>
<dbReference type="GO" id="GO:0000981">
    <property type="term" value="F:DNA-binding transcription factor activity, RNA polymerase II-specific"/>
    <property type="evidence" value="ECO:0007669"/>
    <property type="project" value="InterPro"/>
</dbReference>
<reference evidence="9" key="1">
    <citation type="submission" date="2025-08" db="UniProtKB">
        <authorList>
            <consortium name="Ensembl"/>
        </authorList>
    </citation>
    <scope>IDENTIFICATION</scope>
</reference>
<feature type="compositionally biased region" description="Gly residues" evidence="7">
    <location>
        <begin position="64"/>
        <end position="76"/>
    </location>
</feature>
<dbReference type="PROSITE" id="PS00027">
    <property type="entry name" value="HOMEOBOX_1"/>
    <property type="match status" value="1"/>
</dbReference>
<feature type="compositionally biased region" description="Basic and acidic residues" evidence="7">
    <location>
        <begin position="99"/>
        <end position="110"/>
    </location>
</feature>
<evidence type="ECO:0000256" key="7">
    <source>
        <dbReference type="SAM" id="MobiDB-lite"/>
    </source>
</evidence>
<dbReference type="Ensembl" id="ENSSBOT00000029284.1">
    <property type="protein sequence ID" value="ENSSBOP00000012493.1"/>
    <property type="gene ID" value="ENSSBOG00000023048.1"/>
</dbReference>
<protein>
    <recommendedName>
        <fullName evidence="8">Homeobox domain-containing protein</fullName>
    </recommendedName>
</protein>
<keyword evidence="10" id="KW-1185">Reference proteome</keyword>
<dbReference type="GeneTree" id="ENSGT00940000164624"/>
<feature type="region of interest" description="Disordered" evidence="7">
    <location>
        <begin position="1"/>
        <end position="20"/>
    </location>
</feature>
<reference evidence="9" key="2">
    <citation type="submission" date="2025-09" db="UniProtKB">
        <authorList>
            <consortium name="Ensembl"/>
        </authorList>
    </citation>
    <scope>IDENTIFICATION</scope>
</reference>
<accession>A0A2K6SYM5</accession>
<evidence type="ECO:0000259" key="8">
    <source>
        <dbReference type="PROSITE" id="PS50071"/>
    </source>
</evidence>
<dbReference type="PANTHER" id="PTHR24329:SF575">
    <property type="entry name" value="ARISTALESS RELATED HOMEOBOX"/>
    <property type="match status" value="1"/>
</dbReference>
<dbReference type="SMART" id="SM00389">
    <property type="entry name" value="HOX"/>
    <property type="match status" value="1"/>
</dbReference>
<dbReference type="Pfam" id="PF00046">
    <property type="entry name" value="Homeodomain"/>
    <property type="match status" value="1"/>
</dbReference>
<dbReference type="InterPro" id="IPR050649">
    <property type="entry name" value="Paired_Homeobox_TFs"/>
</dbReference>
<dbReference type="InterPro" id="IPR001356">
    <property type="entry name" value="HD"/>
</dbReference>
<feature type="compositionally biased region" description="Low complexity" evidence="7">
    <location>
        <begin position="53"/>
        <end position="63"/>
    </location>
</feature>
<feature type="region of interest" description="Disordered" evidence="7">
    <location>
        <begin position="31"/>
        <end position="127"/>
    </location>
</feature>
<name>A0A2K6SYM5_SAIBB</name>
<keyword evidence="3 5" id="KW-0371">Homeobox</keyword>
<dbReference type="Proteomes" id="UP000233220">
    <property type="component" value="Unplaced"/>
</dbReference>
<evidence type="ECO:0000256" key="2">
    <source>
        <dbReference type="ARBA" id="ARBA00023125"/>
    </source>
</evidence>
<feature type="DNA-binding region" description="Homeobox" evidence="5">
    <location>
        <begin position="127"/>
        <end position="186"/>
    </location>
</feature>
<dbReference type="SUPFAM" id="SSF46689">
    <property type="entry name" value="Homeodomain-like"/>
    <property type="match status" value="1"/>
</dbReference>
<evidence type="ECO:0000313" key="9">
    <source>
        <dbReference type="Ensembl" id="ENSSBOP00000012493.1"/>
    </source>
</evidence>
<dbReference type="InterPro" id="IPR009057">
    <property type="entry name" value="Homeodomain-like_sf"/>
</dbReference>
<evidence type="ECO:0000313" key="10">
    <source>
        <dbReference type="Proteomes" id="UP000233220"/>
    </source>
</evidence>
<evidence type="ECO:0000256" key="5">
    <source>
        <dbReference type="PROSITE-ProRule" id="PRU00108"/>
    </source>
</evidence>
<evidence type="ECO:0000256" key="3">
    <source>
        <dbReference type="ARBA" id="ARBA00023155"/>
    </source>
</evidence>
<dbReference type="CDD" id="cd00086">
    <property type="entry name" value="homeodomain"/>
    <property type="match status" value="1"/>
</dbReference>
<dbReference type="GO" id="GO:0005634">
    <property type="term" value="C:nucleus"/>
    <property type="evidence" value="ECO:0007669"/>
    <property type="project" value="UniProtKB-SubCell"/>
</dbReference>
<dbReference type="GO" id="GO:0000977">
    <property type="term" value="F:RNA polymerase II transcription regulatory region sequence-specific DNA binding"/>
    <property type="evidence" value="ECO:0007669"/>
    <property type="project" value="TreeGrafter"/>
</dbReference>
<dbReference type="Gene3D" id="1.10.10.60">
    <property type="entry name" value="Homeodomain-like"/>
    <property type="match status" value="1"/>
</dbReference>
<feature type="compositionally biased region" description="Polar residues" evidence="7">
    <location>
        <begin position="1"/>
        <end position="15"/>
    </location>
</feature>
<dbReference type="InterPro" id="IPR017970">
    <property type="entry name" value="Homeobox_CS"/>
</dbReference>
<dbReference type="PROSITE" id="PS50071">
    <property type="entry name" value="HOMEOBOX_2"/>
    <property type="match status" value="1"/>
</dbReference>
<evidence type="ECO:0000256" key="6">
    <source>
        <dbReference type="RuleBase" id="RU000682"/>
    </source>
</evidence>
<keyword evidence="4 5" id="KW-0539">Nucleus</keyword>
<sequence length="281" mass="31508">MEPLDRSSQGITSMFSPEVDEEEILQGLEAAVLSLIEESDEEEGETQPKPEQGTAAAAQKSAGAYGGEENVGGGISAGAPGPLKDENHEGIGGSNGGGEHSEDNNREPRQEPPPQGASSGLEPDNRQRPFVQSFTASQRRELEGIFRRSQFPGEFLRNELARRMNVTEVAVQIWFENRRARWRRRQRALRLRNMSRPMHTSQLVMVPVVIPYNAILIQEWDGRWFFLQPQLFGQPVLPMTPFSPLFFSPSPLLNPPMPYPVQAQFVPFSFVFVHFFAFSIV</sequence>
<keyword evidence="2 5" id="KW-0238">DNA-binding</keyword>
<dbReference type="AlphaFoldDB" id="A0A2K6SYM5"/>
<evidence type="ECO:0000256" key="1">
    <source>
        <dbReference type="ARBA" id="ARBA00004123"/>
    </source>
</evidence>
<organism evidence="9 10">
    <name type="scientific">Saimiri boliviensis boliviensis</name>
    <name type="common">Bolivian squirrel monkey</name>
    <dbReference type="NCBI Taxonomy" id="39432"/>
    <lineage>
        <taxon>Eukaryota</taxon>
        <taxon>Metazoa</taxon>
        <taxon>Chordata</taxon>
        <taxon>Craniata</taxon>
        <taxon>Vertebrata</taxon>
        <taxon>Euteleostomi</taxon>
        <taxon>Mammalia</taxon>
        <taxon>Eutheria</taxon>
        <taxon>Euarchontoglires</taxon>
        <taxon>Primates</taxon>
        <taxon>Haplorrhini</taxon>
        <taxon>Platyrrhini</taxon>
        <taxon>Cebidae</taxon>
        <taxon>Saimiriinae</taxon>
        <taxon>Saimiri</taxon>
    </lineage>
</organism>
<feature type="domain" description="Homeobox" evidence="8">
    <location>
        <begin position="125"/>
        <end position="185"/>
    </location>
</feature>
<dbReference type="PANTHER" id="PTHR24329">
    <property type="entry name" value="HOMEOBOX PROTEIN ARISTALESS"/>
    <property type="match status" value="1"/>
</dbReference>
<proteinExistence type="predicted"/>
<comment type="subcellular location">
    <subcellularLocation>
        <location evidence="1 5 6">Nucleus</location>
    </subcellularLocation>
</comment>
<evidence type="ECO:0000256" key="4">
    <source>
        <dbReference type="ARBA" id="ARBA00023242"/>
    </source>
</evidence>
<dbReference type="STRING" id="39432.ENSSBOP00000012493"/>